<feature type="non-terminal residue" evidence="3">
    <location>
        <position position="179"/>
    </location>
</feature>
<keyword evidence="1 2" id="KW-0732">Signal</keyword>
<reference evidence="3 4" key="1">
    <citation type="journal article" date="2007" name="Nature">
        <title>Evolution of genes and genomes on the Drosophila phylogeny.</title>
        <authorList>
            <consortium name="Drosophila 12 Genomes Consortium"/>
            <person name="Clark A.G."/>
            <person name="Eisen M.B."/>
            <person name="Smith D.R."/>
            <person name="Bergman C.M."/>
            <person name="Oliver B."/>
            <person name="Markow T.A."/>
            <person name="Kaufman T.C."/>
            <person name="Kellis M."/>
            <person name="Gelbart W."/>
            <person name="Iyer V.N."/>
            <person name="Pollard D.A."/>
            <person name="Sackton T.B."/>
            <person name="Larracuente A.M."/>
            <person name="Singh N.D."/>
            <person name="Abad J.P."/>
            <person name="Abt D.N."/>
            <person name="Adryan B."/>
            <person name="Aguade M."/>
            <person name="Akashi H."/>
            <person name="Anderson W.W."/>
            <person name="Aquadro C.F."/>
            <person name="Ardell D.H."/>
            <person name="Arguello R."/>
            <person name="Artieri C.G."/>
            <person name="Barbash D.A."/>
            <person name="Barker D."/>
            <person name="Barsanti P."/>
            <person name="Batterham P."/>
            <person name="Batzoglou S."/>
            <person name="Begun D."/>
            <person name="Bhutkar A."/>
            <person name="Blanco E."/>
            <person name="Bosak S.A."/>
            <person name="Bradley R.K."/>
            <person name="Brand A.D."/>
            <person name="Brent M.R."/>
            <person name="Brooks A.N."/>
            <person name="Brown R.H."/>
            <person name="Butlin R.K."/>
            <person name="Caggese C."/>
            <person name="Calvi B.R."/>
            <person name="Bernardo de Carvalho A."/>
            <person name="Caspi A."/>
            <person name="Castrezana S."/>
            <person name="Celniker S.E."/>
            <person name="Chang J.L."/>
            <person name="Chapple C."/>
            <person name="Chatterji S."/>
            <person name="Chinwalla A."/>
            <person name="Civetta A."/>
            <person name="Clifton S.W."/>
            <person name="Comeron J.M."/>
            <person name="Costello J.C."/>
            <person name="Coyne J.A."/>
            <person name="Daub J."/>
            <person name="David R.G."/>
            <person name="Delcher A.L."/>
            <person name="Delehaunty K."/>
            <person name="Do C.B."/>
            <person name="Ebling H."/>
            <person name="Edwards K."/>
            <person name="Eickbush T."/>
            <person name="Evans J.D."/>
            <person name="Filipski A."/>
            <person name="Findeiss S."/>
            <person name="Freyhult E."/>
            <person name="Fulton L."/>
            <person name="Fulton R."/>
            <person name="Garcia A.C."/>
            <person name="Gardiner A."/>
            <person name="Garfield D.A."/>
            <person name="Garvin B.E."/>
            <person name="Gibson G."/>
            <person name="Gilbert D."/>
            <person name="Gnerre S."/>
            <person name="Godfrey J."/>
            <person name="Good R."/>
            <person name="Gotea V."/>
            <person name="Gravely B."/>
            <person name="Greenberg A.J."/>
            <person name="Griffiths-Jones S."/>
            <person name="Gross S."/>
            <person name="Guigo R."/>
            <person name="Gustafson E.A."/>
            <person name="Haerty W."/>
            <person name="Hahn M.W."/>
            <person name="Halligan D.L."/>
            <person name="Halpern A.L."/>
            <person name="Halter G.M."/>
            <person name="Han M.V."/>
            <person name="Heger A."/>
            <person name="Hillier L."/>
            <person name="Hinrichs A.S."/>
            <person name="Holmes I."/>
            <person name="Hoskins R.A."/>
            <person name="Hubisz M.J."/>
            <person name="Hultmark D."/>
            <person name="Huntley M.A."/>
            <person name="Jaffe D.B."/>
            <person name="Jagadeeshan S."/>
            <person name="Jeck W.R."/>
            <person name="Johnson J."/>
            <person name="Jones C.D."/>
            <person name="Jordan W.C."/>
            <person name="Karpen G.H."/>
            <person name="Kataoka E."/>
            <person name="Keightley P.D."/>
            <person name="Kheradpour P."/>
            <person name="Kirkness E.F."/>
            <person name="Koerich L.B."/>
            <person name="Kristiansen K."/>
            <person name="Kudrna D."/>
            <person name="Kulathinal R.J."/>
            <person name="Kumar S."/>
            <person name="Kwok R."/>
            <person name="Lander E."/>
            <person name="Langley C.H."/>
            <person name="Lapoint R."/>
            <person name="Lazzaro B.P."/>
            <person name="Lee S.J."/>
            <person name="Levesque L."/>
            <person name="Li R."/>
            <person name="Lin C.F."/>
            <person name="Lin M.F."/>
            <person name="Lindblad-Toh K."/>
            <person name="Llopart A."/>
            <person name="Long M."/>
            <person name="Low L."/>
            <person name="Lozovsky E."/>
            <person name="Lu J."/>
            <person name="Luo M."/>
            <person name="Machado C.A."/>
            <person name="Makalowski W."/>
            <person name="Marzo M."/>
            <person name="Matsuda M."/>
            <person name="Matzkin L."/>
            <person name="McAllister B."/>
            <person name="McBride C.S."/>
            <person name="McKernan B."/>
            <person name="McKernan K."/>
            <person name="Mendez-Lago M."/>
            <person name="Minx P."/>
            <person name="Mollenhauer M.U."/>
            <person name="Montooth K."/>
            <person name="Mount S.M."/>
            <person name="Mu X."/>
            <person name="Myers E."/>
            <person name="Negre B."/>
            <person name="Newfeld S."/>
            <person name="Nielsen R."/>
            <person name="Noor M.A."/>
            <person name="O'Grady P."/>
            <person name="Pachter L."/>
            <person name="Papaceit M."/>
            <person name="Parisi M.J."/>
            <person name="Parisi M."/>
            <person name="Parts L."/>
            <person name="Pedersen J.S."/>
            <person name="Pesole G."/>
            <person name="Phillippy A.M."/>
            <person name="Ponting C.P."/>
            <person name="Pop M."/>
            <person name="Porcelli D."/>
            <person name="Powell J.R."/>
            <person name="Prohaska S."/>
            <person name="Pruitt K."/>
            <person name="Puig M."/>
            <person name="Quesneville H."/>
            <person name="Ram K.R."/>
            <person name="Rand D."/>
            <person name="Rasmussen M.D."/>
            <person name="Reed L.K."/>
            <person name="Reenan R."/>
            <person name="Reily A."/>
            <person name="Remington K.A."/>
            <person name="Rieger T.T."/>
            <person name="Ritchie M.G."/>
            <person name="Robin C."/>
            <person name="Rogers Y.H."/>
            <person name="Rohde C."/>
            <person name="Rozas J."/>
            <person name="Rubenfield M.J."/>
            <person name="Ruiz A."/>
            <person name="Russo S."/>
            <person name="Salzberg S.L."/>
            <person name="Sanchez-Gracia A."/>
            <person name="Saranga D.J."/>
            <person name="Sato H."/>
            <person name="Schaeffer S.W."/>
            <person name="Schatz M.C."/>
            <person name="Schlenke T."/>
            <person name="Schwartz R."/>
            <person name="Segarra C."/>
            <person name="Singh R.S."/>
            <person name="Sirot L."/>
            <person name="Sirota M."/>
            <person name="Sisneros N.B."/>
            <person name="Smith C.D."/>
            <person name="Smith T.F."/>
            <person name="Spieth J."/>
            <person name="Stage D.E."/>
            <person name="Stark A."/>
            <person name="Stephan W."/>
            <person name="Strausberg R.L."/>
            <person name="Strempel S."/>
            <person name="Sturgill D."/>
            <person name="Sutton G."/>
            <person name="Sutton G.G."/>
            <person name="Tao W."/>
            <person name="Teichmann S."/>
            <person name="Tobari Y.N."/>
            <person name="Tomimura Y."/>
            <person name="Tsolas J.M."/>
            <person name="Valente V.L."/>
            <person name="Venter E."/>
            <person name="Venter J.C."/>
            <person name="Vicario S."/>
            <person name="Vieira F.G."/>
            <person name="Vilella A.J."/>
            <person name="Villasante A."/>
            <person name="Walenz B."/>
            <person name="Wang J."/>
            <person name="Wasserman M."/>
            <person name="Watts T."/>
            <person name="Wilson D."/>
            <person name="Wilson R.K."/>
            <person name="Wing R.A."/>
            <person name="Wolfner M.F."/>
            <person name="Wong A."/>
            <person name="Wong G.K."/>
            <person name="Wu C.I."/>
            <person name="Wu G."/>
            <person name="Yamamoto D."/>
            <person name="Yang H.P."/>
            <person name="Yang S.P."/>
            <person name="Yorke J.A."/>
            <person name="Yoshida K."/>
            <person name="Zdobnov E."/>
            <person name="Zhang P."/>
            <person name="Zhang Y."/>
            <person name="Zimin A.V."/>
            <person name="Baldwin J."/>
            <person name="Abdouelleil A."/>
            <person name="Abdulkadir J."/>
            <person name="Abebe A."/>
            <person name="Abera B."/>
            <person name="Abreu J."/>
            <person name="Acer S.C."/>
            <person name="Aftuck L."/>
            <person name="Alexander A."/>
            <person name="An P."/>
            <person name="Anderson E."/>
            <person name="Anderson S."/>
            <person name="Arachi H."/>
            <person name="Azer M."/>
            <person name="Bachantsang P."/>
            <person name="Barry A."/>
            <person name="Bayul T."/>
            <person name="Berlin A."/>
            <person name="Bessette D."/>
            <person name="Bloom T."/>
            <person name="Blye J."/>
            <person name="Boguslavskiy L."/>
            <person name="Bonnet C."/>
            <person name="Boukhgalter B."/>
            <person name="Bourzgui I."/>
            <person name="Brown A."/>
            <person name="Cahill P."/>
            <person name="Channer S."/>
            <person name="Cheshatsang Y."/>
            <person name="Chuda L."/>
            <person name="Citroen M."/>
            <person name="Collymore A."/>
            <person name="Cooke P."/>
            <person name="Costello M."/>
            <person name="D'Aco K."/>
            <person name="Daza R."/>
            <person name="De Haan G."/>
            <person name="DeGray S."/>
            <person name="DeMaso C."/>
            <person name="Dhargay N."/>
            <person name="Dooley K."/>
            <person name="Dooley E."/>
            <person name="Doricent M."/>
            <person name="Dorje P."/>
            <person name="Dorjee K."/>
            <person name="Dupes A."/>
            <person name="Elong R."/>
            <person name="Falk J."/>
            <person name="Farina A."/>
            <person name="Faro S."/>
            <person name="Ferguson D."/>
            <person name="Fisher S."/>
            <person name="Foley C.D."/>
            <person name="Franke A."/>
            <person name="Friedrich D."/>
            <person name="Gadbois L."/>
            <person name="Gearin G."/>
            <person name="Gearin C.R."/>
            <person name="Giannoukos G."/>
            <person name="Goode T."/>
            <person name="Graham J."/>
            <person name="Grandbois E."/>
            <person name="Grewal S."/>
            <person name="Gyaltsen K."/>
            <person name="Hafez N."/>
            <person name="Hagos B."/>
            <person name="Hall J."/>
            <person name="Henson C."/>
            <person name="Hollinger A."/>
            <person name="Honan T."/>
            <person name="Huard M.D."/>
            <person name="Hughes L."/>
            <person name="Hurhula B."/>
            <person name="Husby M.E."/>
            <person name="Kamat A."/>
            <person name="Kanga B."/>
            <person name="Kashin S."/>
            <person name="Khazanovich D."/>
            <person name="Kisner P."/>
            <person name="Lance K."/>
            <person name="Lara M."/>
            <person name="Lee W."/>
            <person name="Lennon N."/>
            <person name="Letendre F."/>
            <person name="LeVine R."/>
            <person name="Lipovsky A."/>
            <person name="Liu X."/>
            <person name="Liu J."/>
            <person name="Liu S."/>
            <person name="Lokyitsang T."/>
            <person name="Lokyitsang Y."/>
            <person name="Lubonja R."/>
            <person name="Lui A."/>
            <person name="MacDonald P."/>
            <person name="Magnisalis V."/>
            <person name="Maru K."/>
            <person name="Matthews C."/>
            <person name="McCusker W."/>
            <person name="McDonough S."/>
            <person name="Mehta T."/>
            <person name="Meldrim J."/>
            <person name="Meneus L."/>
            <person name="Mihai O."/>
            <person name="Mihalev A."/>
            <person name="Mihova T."/>
            <person name="Mittelman R."/>
            <person name="Mlenga V."/>
            <person name="Montmayeur A."/>
            <person name="Mulrain L."/>
            <person name="Navidi A."/>
            <person name="Naylor J."/>
            <person name="Negash T."/>
            <person name="Nguyen T."/>
            <person name="Nguyen N."/>
            <person name="Nicol R."/>
            <person name="Norbu C."/>
            <person name="Norbu N."/>
            <person name="Novod N."/>
            <person name="O'Neill B."/>
            <person name="Osman S."/>
            <person name="Markiewicz E."/>
            <person name="Oyono O.L."/>
            <person name="Patti C."/>
            <person name="Phunkhang P."/>
            <person name="Pierre F."/>
            <person name="Priest M."/>
            <person name="Raghuraman S."/>
            <person name="Rege F."/>
            <person name="Reyes R."/>
            <person name="Rise C."/>
            <person name="Rogov P."/>
            <person name="Ross K."/>
            <person name="Ryan E."/>
            <person name="Settipalli S."/>
            <person name="Shea T."/>
            <person name="Sherpa N."/>
            <person name="Shi L."/>
            <person name="Shih D."/>
            <person name="Sparrow T."/>
            <person name="Spaulding J."/>
            <person name="Stalker J."/>
            <person name="Stange-Thomann N."/>
            <person name="Stavropoulos S."/>
            <person name="Stone C."/>
            <person name="Strader C."/>
            <person name="Tesfaye S."/>
            <person name="Thomson T."/>
            <person name="Thoulutsang Y."/>
            <person name="Thoulutsang D."/>
            <person name="Topham K."/>
            <person name="Topping I."/>
            <person name="Tsamla T."/>
            <person name="Vassiliev H."/>
            <person name="Vo A."/>
            <person name="Wangchuk T."/>
            <person name="Wangdi T."/>
            <person name="Weiand M."/>
            <person name="Wilkinson J."/>
            <person name="Wilson A."/>
            <person name="Yadav S."/>
            <person name="Young G."/>
            <person name="Yu Q."/>
            <person name="Zembek L."/>
            <person name="Zhong D."/>
            <person name="Zimmer A."/>
            <person name="Zwirko Z."/>
            <person name="Jaffe D.B."/>
            <person name="Alvarez P."/>
            <person name="Brockman W."/>
            <person name="Butler J."/>
            <person name="Chin C."/>
            <person name="Gnerre S."/>
            <person name="Grabherr M."/>
            <person name="Kleber M."/>
            <person name="Mauceli E."/>
            <person name="MacCallum I."/>
        </authorList>
    </citation>
    <scope>NUCLEOTIDE SEQUENCE [LARGE SCALE GENOMIC DNA]</scope>
    <source>
        <strain evidence="4">Tucson 14024-0371.13</strain>
    </source>
</reference>
<dbReference type="HOGENOM" id="CLU_1890928_0_0_1"/>
<proteinExistence type="predicted"/>
<gene>
    <name evidence="3" type="primary">Dana\GF10986</name>
    <name evidence="3" type="synonym">dana_GLEANR_10948</name>
    <name evidence="3" type="ORF">GF10986</name>
</gene>
<dbReference type="Pfam" id="PF06477">
    <property type="entry name" value="DUF1091"/>
    <property type="match status" value="1"/>
</dbReference>
<evidence type="ECO:0000313" key="4">
    <source>
        <dbReference type="Proteomes" id="UP000007801"/>
    </source>
</evidence>
<evidence type="ECO:0008006" key="5">
    <source>
        <dbReference type="Google" id="ProtNLM"/>
    </source>
</evidence>
<accession>B3MB65</accession>
<dbReference type="PANTHER" id="PTHR20898:SF0">
    <property type="entry name" value="DAEDALUS ON 3-RELATED"/>
    <property type="match status" value="1"/>
</dbReference>
<dbReference type="InterPro" id="IPR010512">
    <property type="entry name" value="DUF1091"/>
</dbReference>
<dbReference type="EMBL" id="CH902618">
    <property type="protein sequence ID" value="EDV41366.2"/>
    <property type="molecule type" value="Genomic_DNA"/>
</dbReference>
<sequence length="179" mass="21018">MWKYLLFSAIILLPFQIYCVEGERVVKFLSSNYTFNDKHFKNYSITIVENLMNMDMYLNRPIQRGFKCKIDIQLRLANAKHFQSVFSQKSDVCALTSSVKNSMLKSWFKDMTKNSNFMYNCPVEVGHYYLHNWKMGNSLIHKFLIPGSYRGDLHFFYGKYGTKSHEETLSVTIDALLSN</sequence>
<evidence type="ECO:0000313" key="3">
    <source>
        <dbReference type="EMBL" id="EDV41366.2"/>
    </source>
</evidence>
<feature type="signal peptide" evidence="2">
    <location>
        <begin position="1"/>
        <end position="22"/>
    </location>
</feature>
<dbReference type="SMART" id="SM00697">
    <property type="entry name" value="DM8"/>
    <property type="match status" value="1"/>
</dbReference>
<keyword evidence="4" id="KW-1185">Reference proteome</keyword>
<dbReference type="AlphaFoldDB" id="B3MB65"/>
<dbReference type="Gene3D" id="2.70.220.10">
    <property type="entry name" value="Ganglioside GM2 activator"/>
    <property type="match status" value="1"/>
</dbReference>
<dbReference type="OrthoDB" id="7848276at2759"/>
<dbReference type="PANTHER" id="PTHR20898">
    <property type="entry name" value="DAEDALUS ON 3-RELATED-RELATED"/>
    <property type="match status" value="1"/>
</dbReference>
<dbReference type="KEGG" id="dan:6493852"/>
<name>B3MB65_DROAN</name>
<dbReference type="InterPro" id="IPR036846">
    <property type="entry name" value="GM2-AP_sf"/>
</dbReference>
<evidence type="ECO:0000256" key="2">
    <source>
        <dbReference type="SAM" id="SignalP"/>
    </source>
</evidence>
<evidence type="ECO:0000256" key="1">
    <source>
        <dbReference type="ARBA" id="ARBA00022729"/>
    </source>
</evidence>
<dbReference type="InParanoid" id="B3MB65"/>
<dbReference type="Proteomes" id="UP000007801">
    <property type="component" value="Unassembled WGS sequence"/>
</dbReference>
<dbReference type="GeneID" id="6493852"/>
<feature type="chain" id="PRO_5006454626" description="MD-2-related lipid-recognition domain-containing protein" evidence="2">
    <location>
        <begin position="23"/>
        <end position="179"/>
    </location>
</feature>
<organism evidence="3 4">
    <name type="scientific">Drosophila ananassae</name>
    <name type="common">Fruit fly</name>
    <dbReference type="NCBI Taxonomy" id="7217"/>
    <lineage>
        <taxon>Eukaryota</taxon>
        <taxon>Metazoa</taxon>
        <taxon>Ecdysozoa</taxon>
        <taxon>Arthropoda</taxon>
        <taxon>Hexapoda</taxon>
        <taxon>Insecta</taxon>
        <taxon>Pterygota</taxon>
        <taxon>Neoptera</taxon>
        <taxon>Endopterygota</taxon>
        <taxon>Diptera</taxon>
        <taxon>Brachycera</taxon>
        <taxon>Muscomorpha</taxon>
        <taxon>Ephydroidea</taxon>
        <taxon>Drosophilidae</taxon>
        <taxon>Drosophila</taxon>
        <taxon>Sophophora</taxon>
    </lineage>
</organism>
<protein>
    <recommendedName>
        <fullName evidence="5">MD-2-related lipid-recognition domain-containing protein</fullName>
    </recommendedName>
</protein>